<reference evidence="2 3" key="1">
    <citation type="journal article" date="2016" name="Nat. Commun.">
        <title>Thousands of microbial genomes shed light on interconnected biogeochemical processes in an aquifer system.</title>
        <authorList>
            <person name="Anantharaman K."/>
            <person name="Brown C.T."/>
            <person name="Hug L.A."/>
            <person name="Sharon I."/>
            <person name="Castelle C.J."/>
            <person name="Probst A.J."/>
            <person name="Thomas B.C."/>
            <person name="Singh A."/>
            <person name="Wilkins M.J."/>
            <person name="Karaoz U."/>
            <person name="Brodie E.L."/>
            <person name="Williams K.H."/>
            <person name="Hubbard S.S."/>
            <person name="Banfield J.F."/>
        </authorList>
    </citation>
    <scope>NUCLEOTIDE SEQUENCE [LARGE SCALE GENOMIC DNA]</scope>
</reference>
<gene>
    <name evidence="2" type="ORF">A3B92_02725</name>
</gene>
<name>A0A1G1ZKK7_9BACT</name>
<dbReference type="Proteomes" id="UP000177960">
    <property type="component" value="Unassembled WGS sequence"/>
</dbReference>
<protein>
    <submittedName>
        <fullName evidence="2">Uncharacterized protein</fullName>
    </submittedName>
</protein>
<dbReference type="AlphaFoldDB" id="A0A1G1ZKK7"/>
<organism evidence="2 3">
    <name type="scientific">Candidatus Harrisonbacteria bacterium RIFCSPHIGHO2_02_FULL_42_16</name>
    <dbReference type="NCBI Taxonomy" id="1798404"/>
    <lineage>
        <taxon>Bacteria</taxon>
        <taxon>Candidatus Harrisoniibacteriota</taxon>
    </lineage>
</organism>
<feature type="chain" id="PRO_5009581819" evidence="1">
    <location>
        <begin position="25"/>
        <end position="79"/>
    </location>
</feature>
<sequence>MKKLITISLLSLFIVAGLANLAEAAVRVRSYYKPSTGRYVMPSYRTSPNKTKLDNYSTKGNYNPYTGKKGYINPYQYQW</sequence>
<accession>A0A1G1ZKK7</accession>
<evidence type="ECO:0000313" key="2">
    <source>
        <dbReference type="EMBL" id="OGY64420.1"/>
    </source>
</evidence>
<comment type="caution">
    <text evidence="2">The sequence shown here is derived from an EMBL/GenBank/DDBJ whole genome shotgun (WGS) entry which is preliminary data.</text>
</comment>
<proteinExistence type="predicted"/>
<feature type="signal peptide" evidence="1">
    <location>
        <begin position="1"/>
        <end position="24"/>
    </location>
</feature>
<evidence type="ECO:0000313" key="3">
    <source>
        <dbReference type="Proteomes" id="UP000177960"/>
    </source>
</evidence>
<dbReference type="EMBL" id="MHJG01000003">
    <property type="protein sequence ID" value="OGY64420.1"/>
    <property type="molecule type" value="Genomic_DNA"/>
</dbReference>
<keyword evidence="1" id="KW-0732">Signal</keyword>
<dbReference type="STRING" id="1798404.A3B92_02725"/>
<evidence type="ECO:0000256" key="1">
    <source>
        <dbReference type="SAM" id="SignalP"/>
    </source>
</evidence>